<feature type="transmembrane region" description="Helical" evidence="6">
    <location>
        <begin position="120"/>
        <end position="140"/>
    </location>
</feature>
<evidence type="ECO:0000256" key="5">
    <source>
        <dbReference type="ARBA" id="ARBA00023136"/>
    </source>
</evidence>
<evidence type="ECO:0000313" key="8">
    <source>
        <dbReference type="Proteomes" id="UP000811255"/>
    </source>
</evidence>
<keyword evidence="4 6" id="KW-1133">Transmembrane helix</keyword>
<evidence type="ECO:0000256" key="4">
    <source>
        <dbReference type="ARBA" id="ARBA00022989"/>
    </source>
</evidence>
<evidence type="ECO:0000313" key="7">
    <source>
        <dbReference type="EMBL" id="MBT2132829.1"/>
    </source>
</evidence>
<sequence>MTEVIAPVASRQSRLSDYLSLARFDHITKHIFILPGLVLAYALREPSLADALWKVPVGFLSAIAIASANYVINEWLDREFDAHHPTKSRRAAVACSLSPGLVTVEYLIFALLGMTLAKTLGSYFFLVSAAFLISGLIYNVRPIRSKDRPFVDVISESVNNPIRLTLGWLMIDQTSFPPLSLLLAYWFGGAFLMGSKRLSEYRDIVASEGIATLQRYRRSFSGYTAESLTVSCLIYAMVSSFFVGVFLIKYRLEFLLAFPFIVGLFGCYFWLAMIKNSIAQRPERMFRSRRLMTTLVVTALALLLLSFVDIPELRQLTERTFTPVEMRSPGG</sequence>
<accession>A0ABS5VZL1</accession>
<dbReference type="Gene3D" id="1.10.357.140">
    <property type="entry name" value="UbiA prenyltransferase"/>
    <property type="match status" value="1"/>
</dbReference>
<dbReference type="InterPro" id="IPR044878">
    <property type="entry name" value="UbiA_sf"/>
</dbReference>
<keyword evidence="2" id="KW-1003">Cell membrane</keyword>
<dbReference type="EMBL" id="JAHFVK010000001">
    <property type="protein sequence ID" value="MBT2132829.1"/>
    <property type="molecule type" value="Genomic_DNA"/>
</dbReference>
<proteinExistence type="predicted"/>
<dbReference type="InterPro" id="IPR000537">
    <property type="entry name" value="UbiA_prenyltransferase"/>
</dbReference>
<feature type="transmembrane region" description="Helical" evidence="6">
    <location>
        <begin position="91"/>
        <end position="113"/>
    </location>
</feature>
<reference evidence="7 8" key="1">
    <citation type="submission" date="2021-05" db="EMBL/GenBank/DDBJ databases">
        <title>Croceibacterium sp. LX-88 genome sequence.</title>
        <authorList>
            <person name="Luo X."/>
        </authorList>
    </citation>
    <scope>NUCLEOTIDE SEQUENCE [LARGE SCALE GENOMIC DNA]</scope>
    <source>
        <strain evidence="7 8">LX-88</strain>
    </source>
</reference>
<dbReference type="Proteomes" id="UP000811255">
    <property type="component" value="Unassembled WGS sequence"/>
</dbReference>
<keyword evidence="3 6" id="KW-0812">Transmembrane</keyword>
<dbReference type="RefSeq" id="WP_214533960.1">
    <property type="nucleotide sequence ID" value="NZ_JAHFVK010000001.1"/>
</dbReference>
<feature type="transmembrane region" description="Helical" evidence="6">
    <location>
        <begin position="27"/>
        <end position="44"/>
    </location>
</feature>
<name>A0ABS5VZL1_9SPHN</name>
<evidence type="ECO:0000256" key="3">
    <source>
        <dbReference type="ARBA" id="ARBA00022692"/>
    </source>
</evidence>
<gene>
    <name evidence="7" type="ORF">KK137_00650</name>
</gene>
<keyword evidence="8" id="KW-1185">Reference proteome</keyword>
<feature type="transmembrane region" description="Helical" evidence="6">
    <location>
        <begin position="51"/>
        <end position="71"/>
    </location>
</feature>
<protein>
    <submittedName>
        <fullName evidence="7">UbiA family prenyltransferase</fullName>
    </submittedName>
</protein>
<keyword evidence="5 6" id="KW-0472">Membrane</keyword>
<evidence type="ECO:0000256" key="6">
    <source>
        <dbReference type="SAM" id="Phobius"/>
    </source>
</evidence>
<feature type="transmembrane region" description="Helical" evidence="6">
    <location>
        <begin position="254"/>
        <end position="271"/>
    </location>
</feature>
<evidence type="ECO:0000256" key="1">
    <source>
        <dbReference type="ARBA" id="ARBA00004141"/>
    </source>
</evidence>
<comment type="subcellular location">
    <subcellularLocation>
        <location evidence="1">Membrane</location>
        <topology evidence="1">Multi-pass membrane protein</topology>
    </subcellularLocation>
</comment>
<feature type="transmembrane region" description="Helical" evidence="6">
    <location>
        <begin position="291"/>
        <end position="308"/>
    </location>
</feature>
<evidence type="ECO:0000256" key="2">
    <source>
        <dbReference type="ARBA" id="ARBA00022475"/>
    </source>
</evidence>
<comment type="caution">
    <text evidence="7">The sequence shown here is derived from an EMBL/GenBank/DDBJ whole genome shotgun (WGS) entry which is preliminary data.</text>
</comment>
<feature type="transmembrane region" description="Helical" evidence="6">
    <location>
        <begin position="227"/>
        <end position="248"/>
    </location>
</feature>
<dbReference type="Pfam" id="PF01040">
    <property type="entry name" value="UbiA"/>
    <property type="match status" value="1"/>
</dbReference>
<organism evidence="7 8">
    <name type="scientific">Croceibacterium selenioxidans</name>
    <dbReference type="NCBI Taxonomy" id="2838833"/>
    <lineage>
        <taxon>Bacteria</taxon>
        <taxon>Pseudomonadati</taxon>
        <taxon>Pseudomonadota</taxon>
        <taxon>Alphaproteobacteria</taxon>
        <taxon>Sphingomonadales</taxon>
        <taxon>Erythrobacteraceae</taxon>
        <taxon>Croceibacterium</taxon>
    </lineage>
</organism>